<feature type="domain" description="Histidine kinase" evidence="5">
    <location>
        <begin position="411"/>
        <end position="602"/>
    </location>
</feature>
<evidence type="ECO:0000259" key="6">
    <source>
        <dbReference type="PROSITE" id="PS50112"/>
    </source>
</evidence>
<dbReference type="GO" id="GO:0000155">
    <property type="term" value="F:phosphorelay sensor kinase activity"/>
    <property type="evidence" value="ECO:0007669"/>
    <property type="project" value="InterPro"/>
</dbReference>
<dbReference type="Pfam" id="PF00989">
    <property type="entry name" value="PAS"/>
    <property type="match status" value="2"/>
</dbReference>
<dbReference type="Gene3D" id="3.30.450.20">
    <property type="entry name" value="PAS domain"/>
    <property type="match status" value="3"/>
</dbReference>
<evidence type="ECO:0000259" key="7">
    <source>
        <dbReference type="PROSITE" id="PS50113"/>
    </source>
</evidence>
<dbReference type="InterPro" id="IPR035965">
    <property type="entry name" value="PAS-like_dom_sf"/>
</dbReference>
<evidence type="ECO:0000259" key="5">
    <source>
        <dbReference type="PROSITE" id="PS50109"/>
    </source>
</evidence>
<evidence type="ECO:0000256" key="3">
    <source>
        <dbReference type="ARBA" id="ARBA00023012"/>
    </source>
</evidence>
<feature type="domain" description="PAS" evidence="6">
    <location>
        <begin position="129"/>
        <end position="204"/>
    </location>
</feature>
<feature type="coiled-coil region" evidence="4">
    <location>
        <begin position="376"/>
        <end position="410"/>
    </location>
</feature>
<dbReference type="SMART" id="SM00387">
    <property type="entry name" value="HATPase_c"/>
    <property type="match status" value="1"/>
</dbReference>
<evidence type="ECO:0000256" key="4">
    <source>
        <dbReference type="SAM" id="Coils"/>
    </source>
</evidence>
<dbReference type="Pfam" id="PF02518">
    <property type="entry name" value="HATPase_c"/>
    <property type="match status" value="1"/>
</dbReference>
<dbReference type="Pfam" id="PF07730">
    <property type="entry name" value="HisKA_3"/>
    <property type="match status" value="1"/>
</dbReference>
<dbReference type="InterPro" id="IPR003594">
    <property type="entry name" value="HATPase_dom"/>
</dbReference>
<dbReference type="PANTHER" id="PTHR24421:SF59">
    <property type="entry name" value="OXYGEN SENSOR HISTIDINE KINASE NREB"/>
    <property type="match status" value="1"/>
</dbReference>
<evidence type="ECO:0000313" key="8">
    <source>
        <dbReference type="EMBL" id="SEI23572.1"/>
    </source>
</evidence>
<proteinExistence type="predicted"/>
<sequence>MDSRIDEGIYRRAFESSSVGLAMLGLDGRIQHVNRTLEQMLGRCESDLLGASLEILLHPLDRHAVLRAFDRARRQHEEIEYGEIRLAASEVDRHWAHLGLQVIHDDAGSPSHCMIRLQPSPRSSQGAEQMYLLSYALDHTADGVLLLDGQRRIRYLNEAACRLSGQARQRLLGQPLAAVLAPLADPLADLLTDDESLQQALENQRVFSCELTVPGEDYPRYITLQFSHFRYDQRPYSLALIHDFSEQRHIAGTLLRNERQLRALIENTPDAIGRLTPDFRLIYANPALEALCRLPLVEARGRPAREAFGDNSQVDIMADLVREVAATGEAREEELIHGIDGPTDQQIHYLIQLVPERDAAGDVTSVISVARDITGIRKAERRLAASNRQLRELSSRRESAREEERKLIAQEIHDELGQHLTALRMGISLLRLKYAEQAPGLADGVATLMTLCDRTIGVVRSIATSLRPAALNMGLYPALEWLIDEFRSHHAHIACELVAHSGAPVLDDSQATTAFRIVQEALTNIARHSGASRAIISLERVDDCYVLDITDNGQGFDPTQVGKHSLGLAGMRERGASLGGEVVIFSHPTHGTTVQATFPVNEPSEPV</sequence>
<dbReference type="Proteomes" id="UP000182272">
    <property type="component" value="Chromosome I"/>
</dbReference>
<dbReference type="SUPFAM" id="SSF55874">
    <property type="entry name" value="ATPase domain of HSP90 chaperone/DNA topoisomerase II/histidine kinase"/>
    <property type="match status" value="1"/>
</dbReference>
<name>A0A1H6P7A7_9PSED</name>
<dbReference type="CDD" id="cd00130">
    <property type="entry name" value="PAS"/>
    <property type="match status" value="3"/>
</dbReference>
<keyword evidence="2" id="KW-0418">Kinase</keyword>
<dbReference type="InterPro" id="IPR013767">
    <property type="entry name" value="PAS_fold"/>
</dbReference>
<dbReference type="InterPro" id="IPR013656">
    <property type="entry name" value="PAS_4"/>
</dbReference>
<keyword evidence="3" id="KW-0902">Two-component regulatory system</keyword>
<dbReference type="GO" id="GO:0046983">
    <property type="term" value="F:protein dimerization activity"/>
    <property type="evidence" value="ECO:0007669"/>
    <property type="project" value="InterPro"/>
</dbReference>
<dbReference type="InterPro" id="IPR000700">
    <property type="entry name" value="PAS-assoc_C"/>
</dbReference>
<keyword evidence="4" id="KW-0175">Coiled coil</keyword>
<evidence type="ECO:0000313" key="9">
    <source>
        <dbReference type="Proteomes" id="UP000182272"/>
    </source>
</evidence>
<reference evidence="8 9" key="1">
    <citation type="submission" date="2016-10" db="EMBL/GenBank/DDBJ databases">
        <authorList>
            <person name="de Groot N.N."/>
        </authorList>
    </citation>
    <scope>NUCLEOTIDE SEQUENCE [LARGE SCALE GENOMIC DNA]</scope>
    <source>
        <strain evidence="8 9">LMG 2158</strain>
    </source>
</reference>
<dbReference type="RefSeq" id="WP_051026081.1">
    <property type="nucleotide sequence ID" value="NZ_LT629972.1"/>
</dbReference>
<dbReference type="PROSITE" id="PS50112">
    <property type="entry name" value="PAS"/>
    <property type="match status" value="2"/>
</dbReference>
<dbReference type="PANTHER" id="PTHR24421">
    <property type="entry name" value="NITRATE/NITRITE SENSOR PROTEIN NARX-RELATED"/>
    <property type="match status" value="1"/>
</dbReference>
<dbReference type="PROSITE" id="PS50113">
    <property type="entry name" value="PAC"/>
    <property type="match status" value="1"/>
</dbReference>
<dbReference type="InterPro" id="IPR011712">
    <property type="entry name" value="Sig_transdc_His_kin_sub3_dim/P"/>
</dbReference>
<dbReference type="CDD" id="cd16917">
    <property type="entry name" value="HATPase_UhpB-NarQ-NarX-like"/>
    <property type="match status" value="1"/>
</dbReference>
<evidence type="ECO:0000256" key="1">
    <source>
        <dbReference type="ARBA" id="ARBA00022679"/>
    </source>
</evidence>
<evidence type="ECO:0000256" key="2">
    <source>
        <dbReference type="ARBA" id="ARBA00022777"/>
    </source>
</evidence>
<organism evidence="8 9">
    <name type="scientific">Pseudomonas asplenii</name>
    <dbReference type="NCBI Taxonomy" id="53407"/>
    <lineage>
        <taxon>Bacteria</taxon>
        <taxon>Pseudomonadati</taxon>
        <taxon>Pseudomonadota</taxon>
        <taxon>Gammaproteobacteria</taxon>
        <taxon>Pseudomonadales</taxon>
        <taxon>Pseudomonadaceae</taxon>
        <taxon>Pseudomonas</taxon>
    </lineage>
</organism>
<dbReference type="InterPro" id="IPR000014">
    <property type="entry name" value="PAS"/>
</dbReference>
<dbReference type="SMART" id="SM00091">
    <property type="entry name" value="PAS"/>
    <property type="match status" value="3"/>
</dbReference>
<protein>
    <submittedName>
        <fullName evidence="8">PAS domain S-box-containing protein</fullName>
    </submittedName>
</protein>
<dbReference type="Gene3D" id="1.20.5.1930">
    <property type="match status" value="1"/>
</dbReference>
<accession>A0A1H6P7A7</accession>
<dbReference type="SUPFAM" id="SSF55785">
    <property type="entry name" value="PYP-like sensor domain (PAS domain)"/>
    <property type="match status" value="3"/>
</dbReference>
<dbReference type="GO" id="GO:0016020">
    <property type="term" value="C:membrane"/>
    <property type="evidence" value="ECO:0007669"/>
    <property type="project" value="InterPro"/>
</dbReference>
<dbReference type="InterPro" id="IPR005467">
    <property type="entry name" value="His_kinase_dom"/>
</dbReference>
<feature type="domain" description="PAC" evidence="7">
    <location>
        <begin position="329"/>
        <end position="385"/>
    </location>
</feature>
<dbReference type="Gene3D" id="3.30.565.10">
    <property type="entry name" value="Histidine kinase-like ATPase, C-terminal domain"/>
    <property type="match status" value="1"/>
</dbReference>
<gene>
    <name evidence="8" type="ORF">SAMN05216581_5223</name>
</gene>
<dbReference type="Pfam" id="PF08448">
    <property type="entry name" value="PAS_4"/>
    <property type="match status" value="1"/>
</dbReference>
<dbReference type="NCBIfam" id="TIGR00229">
    <property type="entry name" value="sensory_box"/>
    <property type="match status" value="3"/>
</dbReference>
<dbReference type="PROSITE" id="PS50109">
    <property type="entry name" value="HIS_KIN"/>
    <property type="match status" value="1"/>
</dbReference>
<dbReference type="InterPro" id="IPR036890">
    <property type="entry name" value="HATPase_C_sf"/>
</dbReference>
<keyword evidence="1" id="KW-0808">Transferase</keyword>
<dbReference type="GO" id="GO:0006355">
    <property type="term" value="P:regulation of DNA-templated transcription"/>
    <property type="evidence" value="ECO:0007669"/>
    <property type="project" value="InterPro"/>
</dbReference>
<dbReference type="EMBL" id="LT629972">
    <property type="protein sequence ID" value="SEI23572.1"/>
    <property type="molecule type" value="Genomic_DNA"/>
</dbReference>
<dbReference type="OrthoDB" id="9797605at2"/>
<feature type="domain" description="PAS" evidence="6">
    <location>
        <begin position="6"/>
        <end position="76"/>
    </location>
</feature>
<dbReference type="InterPro" id="IPR050482">
    <property type="entry name" value="Sensor_HK_TwoCompSys"/>
</dbReference>
<dbReference type="AlphaFoldDB" id="A0A1H6P7A7"/>